<evidence type="ECO:0000313" key="2">
    <source>
        <dbReference type="EMBL" id="KFF02870.1"/>
    </source>
</evidence>
<dbReference type="RefSeq" id="WP_035689542.1">
    <property type="nucleotide sequence ID" value="NZ_JPRL01000003.1"/>
</dbReference>
<reference evidence="2 3" key="1">
    <citation type="submission" date="2014-07" db="EMBL/GenBank/DDBJ databases">
        <title>Genome of Flavobacterium reichenbachii LMG 25512.</title>
        <authorList>
            <person name="Stropko S.J."/>
            <person name="Pipes S.E."/>
            <person name="Newman J.D."/>
        </authorList>
    </citation>
    <scope>NUCLEOTIDE SEQUENCE [LARGE SCALE GENOMIC DNA]</scope>
    <source>
        <strain evidence="2 3">LMG 25512</strain>
    </source>
</reference>
<dbReference type="Proteomes" id="UP000028715">
    <property type="component" value="Unassembled WGS sequence"/>
</dbReference>
<evidence type="ECO:0000256" key="1">
    <source>
        <dbReference type="SAM" id="MobiDB-lite"/>
    </source>
</evidence>
<protein>
    <submittedName>
        <fullName evidence="2">Uncharacterized protein</fullName>
    </submittedName>
</protein>
<name>A0A085ZEK6_9FLAO</name>
<dbReference type="AlphaFoldDB" id="A0A085ZEK6"/>
<keyword evidence="3" id="KW-1185">Reference proteome</keyword>
<gene>
    <name evidence="2" type="ORF">IW19_22165</name>
</gene>
<proteinExistence type="predicted"/>
<comment type="caution">
    <text evidence="2">The sequence shown here is derived from an EMBL/GenBank/DDBJ whole genome shotgun (WGS) entry which is preliminary data.</text>
</comment>
<sequence>MKFLIKKQKRFLKVGVANANDVMADGTIRRAHTSARIARKGGYVNATFRVVEDLGETTKQIAKQKEASRVVKYRQGGKKLPLSREPSKAYKVN</sequence>
<dbReference type="EMBL" id="JPRL01000003">
    <property type="protein sequence ID" value="KFF02870.1"/>
    <property type="molecule type" value="Genomic_DNA"/>
</dbReference>
<feature type="region of interest" description="Disordered" evidence="1">
    <location>
        <begin position="65"/>
        <end position="93"/>
    </location>
</feature>
<accession>A0A085ZEK6</accession>
<evidence type="ECO:0000313" key="3">
    <source>
        <dbReference type="Proteomes" id="UP000028715"/>
    </source>
</evidence>
<organism evidence="2 3">
    <name type="scientific">Flavobacterium reichenbachii</name>
    <dbReference type="NCBI Taxonomy" id="362418"/>
    <lineage>
        <taxon>Bacteria</taxon>
        <taxon>Pseudomonadati</taxon>
        <taxon>Bacteroidota</taxon>
        <taxon>Flavobacteriia</taxon>
        <taxon>Flavobacteriales</taxon>
        <taxon>Flavobacteriaceae</taxon>
        <taxon>Flavobacterium</taxon>
    </lineage>
</organism>